<dbReference type="InterPro" id="IPR005467">
    <property type="entry name" value="His_kinase_dom"/>
</dbReference>
<dbReference type="InParanoid" id="B4D4Q8"/>
<dbReference type="InterPro" id="IPR003594">
    <property type="entry name" value="HATPase_dom"/>
</dbReference>
<proteinExistence type="predicted"/>
<feature type="domain" description="Response regulatory" evidence="9">
    <location>
        <begin position="967"/>
        <end position="1084"/>
    </location>
</feature>
<feature type="domain" description="PAS" evidence="10">
    <location>
        <begin position="410"/>
        <end position="451"/>
    </location>
</feature>
<dbReference type="InterPro" id="IPR013656">
    <property type="entry name" value="PAS_4"/>
</dbReference>
<dbReference type="SUPFAM" id="SSF52172">
    <property type="entry name" value="CheY-like"/>
    <property type="match status" value="1"/>
</dbReference>
<dbReference type="GO" id="GO:0009927">
    <property type="term" value="F:histidine phosphotransfer kinase activity"/>
    <property type="evidence" value="ECO:0007669"/>
    <property type="project" value="TreeGrafter"/>
</dbReference>
<organism evidence="12 13">
    <name type="scientific">Chthoniobacter flavus Ellin428</name>
    <dbReference type="NCBI Taxonomy" id="497964"/>
    <lineage>
        <taxon>Bacteria</taxon>
        <taxon>Pseudomonadati</taxon>
        <taxon>Verrucomicrobiota</taxon>
        <taxon>Spartobacteria</taxon>
        <taxon>Chthoniobacterales</taxon>
        <taxon>Chthoniobacteraceae</taxon>
        <taxon>Chthoniobacter</taxon>
    </lineage>
</organism>
<dbReference type="Gene3D" id="3.30.450.20">
    <property type="entry name" value="PAS domain"/>
    <property type="match status" value="4"/>
</dbReference>
<keyword evidence="3 6" id="KW-0597">Phosphoprotein</keyword>
<gene>
    <name evidence="12" type="ORF">CfE428DRAFT_3896</name>
</gene>
<dbReference type="InterPro" id="IPR004358">
    <property type="entry name" value="Sig_transdc_His_kin-like_C"/>
</dbReference>
<dbReference type="NCBIfam" id="TIGR00229">
    <property type="entry name" value="sensory_box"/>
    <property type="match status" value="2"/>
</dbReference>
<dbReference type="InterPro" id="IPR035965">
    <property type="entry name" value="PAS-like_dom_sf"/>
</dbReference>
<dbReference type="SMART" id="SM00448">
    <property type="entry name" value="REC"/>
    <property type="match status" value="1"/>
</dbReference>
<dbReference type="Gene3D" id="3.40.50.2300">
    <property type="match status" value="1"/>
</dbReference>
<dbReference type="InterPro" id="IPR029016">
    <property type="entry name" value="GAF-like_dom_sf"/>
</dbReference>
<dbReference type="SMART" id="SM00091">
    <property type="entry name" value="PAS"/>
    <property type="match status" value="4"/>
</dbReference>
<dbReference type="PROSITE" id="PS50109">
    <property type="entry name" value="HIS_KIN"/>
    <property type="match status" value="1"/>
</dbReference>
<keyword evidence="5 12" id="KW-0418">Kinase</keyword>
<dbReference type="SUPFAM" id="SSF55785">
    <property type="entry name" value="PYP-like sensor domain (PAS domain)"/>
    <property type="match status" value="4"/>
</dbReference>
<dbReference type="Gene3D" id="1.10.287.130">
    <property type="match status" value="1"/>
</dbReference>
<dbReference type="AlphaFoldDB" id="B4D4Q8"/>
<dbReference type="SMART" id="SM00388">
    <property type="entry name" value="HisKA"/>
    <property type="match status" value="1"/>
</dbReference>
<keyword evidence="4" id="KW-0808">Transferase</keyword>
<sequence>MKLDKIQFDPRTFDDLPMMVWVVEPSGAAAYFNKATLAFAGYESPVTLARDWFASVHEEEKESYADTIRNALQAHQGFAIEYRRRNDLGDYRRVTEHSSPIFGPKGVFSGLMSVLTDISDRPPTASATAQPVELLSQVTHDMVWDWDLRINHVVYNAAFIELLGEAPAEYHAAHAWWRQHAHPDDIERILHIYEEAMKTGATRLSYEYRIRDREDNYVTLDSRACLMRDATGQIIRLLVASRDITNRRKAEEAQARLIRILEATTDYVGMATVDGHPFYINAAGRKMIGIDPNEPLDFHLTANHPDWANEILMKEAIPTAIRDGYWRGENALKNHDGREIPISQVLLSHRGTDGEVEFLSTIIRDLSERKRDEVERIEWANRYDAAIRASGQVLFDWNSYTNEVTYAGDMERVLGYTIAEMAGGLERFRQLIHPADLPIFDDQVQRVINTRDPFHLEFRLRPKNAGYIYVEAKGYFFLDRRGQIGRMVGFFADVTARHWAQEALTQSQETLEQRVVERTAELARASAVIEDRARQQEAVAQLGQRALSGLALGKLMDEAMKLVQNVLRVDCCSLLALTRDGKDLVVRSQAGWPPNSTGNRISVGRGSQAGYTLLAGEPVIVNDIAAEKRFTTSRAVLDARLKSGISVAVKGSEGPLGVLAAFTMAARAFAQDDAHFLQSVANVLTAAIQRERAEESIRQAREQAELASRAKTEFLSRMSHELRTPLNAILGFTQLMETETLGPSLAESVEHVSRAGKHLLSLINEVLDISRIDAGRFALSPEPIEVHGFLSEAIESIQPLATRHVIPVTLEPATAEMPPLQVLADRQRVHQVMYNILSNAVKYNRINGRVTVSYRVDGPRIRITIADTGRGIEPEKLSRLFLPFERLGAESTDIEGSGIGLALSRGIVNALHGELHVESRVGEGSTFWLTLPRADEISPMEEPSPVAISVAAEPAPPPVPVTDGRHTLLYIEDQDLNLRLVERILNPRPQYRLITATLGNTGLELARSQQPDLILLDLNLPDMTGDEVLHRLKSDAAVRHIPVIMVSADAMGERIEHLLRLGAAGYLTKPYKLDEFLRVIQKNLKSPH</sequence>
<dbReference type="CDD" id="cd00082">
    <property type="entry name" value="HisKA"/>
    <property type="match status" value="1"/>
</dbReference>
<dbReference type="InterPro" id="IPR003661">
    <property type="entry name" value="HisK_dim/P_dom"/>
</dbReference>
<dbReference type="CDD" id="cd00130">
    <property type="entry name" value="PAS"/>
    <property type="match status" value="3"/>
</dbReference>
<dbReference type="Proteomes" id="UP000005824">
    <property type="component" value="Unassembled WGS sequence"/>
</dbReference>
<feature type="domain" description="PAC" evidence="11">
    <location>
        <begin position="204"/>
        <end position="256"/>
    </location>
</feature>
<dbReference type="InterPro" id="IPR013655">
    <property type="entry name" value="PAS_fold_3"/>
</dbReference>
<feature type="domain" description="PAC" evidence="11">
    <location>
        <begin position="454"/>
        <end position="506"/>
    </location>
</feature>
<dbReference type="PANTHER" id="PTHR43047">
    <property type="entry name" value="TWO-COMPONENT HISTIDINE PROTEIN KINASE"/>
    <property type="match status" value="1"/>
</dbReference>
<evidence type="ECO:0000259" key="10">
    <source>
        <dbReference type="PROSITE" id="PS50112"/>
    </source>
</evidence>
<evidence type="ECO:0000256" key="3">
    <source>
        <dbReference type="ARBA" id="ARBA00022553"/>
    </source>
</evidence>
<dbReference type="Gene3D" id="3.30.565.10">
    <property type="entry name" value="Histidine kinase-like ATPase, C-terminal domain"/>
    <property type="match status" value="1"/>
</dbReference>
<feature type="coiled-coil region" evidence="7">
    <location>
        <begin position="683"/>
        <end position="710"/>
    </location>
</feature>
<accession>B4D4Q8</accession>
<evidence type="ECO:0000313" key="13">
    <source>
        <dbReference type="Proteomes" id="UP000005824"/>
    </source>
</evidence>
<keyword evidence="7" id="KW-0175">Coiled coil</keyword>
<evidence type="ECO:0000259" key="11">
    <source>
        <dbReference type="PROSITE" id="PS50113"/>
    </source>
</evidence>
<dbReference type="PRINTS" id="PR00344">
    <property type="entry name" value="BCTRLSENSOR"/>
</dbReference>
<dbReference type="EC" id="2.7.13.3" evidence="2"/>
<dbReference type="SMART" id="SM00065">
    <property type="entry name" value="GAF"/>
    <property type="match status" value="1"/>
</dbReference>
<dbReference type="Pfam" id="PF00512">
    <property type="entry name" value="HisKA"/>
    <property type="match status" value="1"/>
</dbReference>
<comment type="caution">
    <text evidence="12">The sequence shown here is derived from an EMBL/GenBank/DDBJ whole genome shotgun (WGS) entry which is preliminary data.</text>
</comment>
<evidence type="ECO:0000256" key="4">
    <source>
        <dbReference type="ARBA" id="ARBA00022679"/>
    </source>
</evidence>
<dbReference type="InterPro" id="IPR001789">
    <property type="entry name" value="Sig_transdc_resp-reg_receiver"/>
</dbReference>
<dbReference type="Pfam" id="PF13185">
    <property type="entry name" value="GAF_2"/>
    <property type="match status" value="1"/>
</dbReference>
<dbReference type="InterPro" id="IPR036097">
    <property type="entry name" value="HisK_dim/P_sf"/>
</dbReference>
<evidence type="ECO:0000256" key="7">
    <source>
        <dbReference type="SAM" id="Coils"/>
    </source>
</evidence>
<evidence type="ECO:0000256" key="2">
    <source>
        <dbReference type="ARBA" id="ARBA00012438"/>
    </source>
</evidence>
<dbReference type="Pfam" id="PF00072">
    <property type="entry name" value="Response_reg"/>
    <property type="match status" value="1"/>
</dbReference>
<dbReference type="PROSITE" id="PS50110">
    <property type="entry name" value="RESPONSE_REGULATORY"/>
    <property type="match status" value="1"/>
</dbReference>
<feature type="domain" description="PAS" evidence="10">
    <location>
        <begin position="11"/>
        <end position="75"/>
    </location>
</feature>
<dbReference type="GO" id="GO:0005886">
    <property type="term" value="C:plasma membrane"/>
    <property type="evidence" value="ECO:0007669"/>
    <property type="project" value="TreeGrafter"/>
</dbReference>
<dbReference type="RefSeq" id="WP_006981221.1">
    <property type="nucleotide sequence ID" value="NZ_ABVL01000012.1"/>
</dbReference>
<dbReference type="SUPFAM" id="SSF47384">
    <property type="entry name" value="Homodimeric domain of signal transducing histidine kinase"/>
    <property type="match status" value="1"/>
</dbReference>
<dbReference type="Gene3D" id="3.30.450.40">
    <property type="match status" value="1"/>
</dbReference>
<dbReference type="SUPFAM" id="SSF55874">
    <property type="entry name" value="ATPase domain of HSP90 chaperone/DNA topoisomerase II/histidine kinase"/>
    <property type="match status" value="1"/>
</dbReference>
<reference evidence="12 13" key="1">
    <citation type="journal article" date="2011" name="J. Bacteriol.">
        <title>Genome sequence of Chthoniobacter flavus Ellin428, an aerobic heterotrophic soil bacterium.</title>
        <authorList>
            <person name="Kant R."/>
            <person name="van Passel M.W."/>
            <person name="Palva A."/>
            <person name="Lucas S."/>
            <person name="Lapidus A."/>
            <person name="Glavina Del Rio T."/>
            <person name="Dalin E."/>
            <person name="Tice H."/>
            <person name="Bruce D."/>
            <person name="Goodwin L."/>
            <person name="Pitluck S."/>
            <person name="Larimer F.W."/>
            <person name="Land M.L."/>
            <person name="Hauser L."/>
            <person name="Sangwan P."/>
            <person name="de Vos W.M."/>
            <person name="Janssen P.H."/>
            <person name="Smidt H."/>
        </authorList>
    </citation>
    <scope>NUCLEOTIDE SEQUENCE [LARGE SCALE GENOMIC DNA]</scope>
    <source>
        <strain evidence="12 13">Ellin428</strain>
    </source>
</reference>
<evidence type="ECO:0000256" key="5">
    <source>
        <dbReference type="ARBA" id="ARBA00022777"/>
    </source>
</evidence>
<dbReference type="InterPro" id="IPR000700">
    <property type="entry name" value="PAS-assoc_C"/>
</dbReference>
<dbReference type="InterPro" id="IPR011006">
    <property type="entry name" value="CheY-like_superfamily"/>
</dbReference>
<evidence type="ECO:0000313" key="12">
    <source>
        <dbReference type="EMBL" id="EDY18511.1"/>
    </source>
</evidence>
<evidence type="ECO:0000259" key="9">
    <source>
        <dbReference type="PROSITE" id="PS50110"/>
    </source>
</evidence>
<protein>
    <recommendedName>
        <fullName evidence="2">histidine kinase</fullName>
        <ecNumber evidence="2">2.7.13.3</ecNumber>
    </recommendedName>
</protein>
<dbReference type="Pfam" id="PF08448">
    <property type="entry name" value="PAS_4"/>
    <property type="match status" value="1"/>
</dbReference>
<keyword evidence="13" id="KW-1185">Reference proteome</keyword>
<evidence type="ECO:0000256" key="1">
    <source>
        <dbReference type="ARBA" id="ARBA00000085"/>
    </source>
</evidence>
<dbReference type="InterPro" id="IPR000014">
    <property type="entry name" value="PAS"/>
</dbReference>
<dbReference type="PANTHER" id="PTHR43047:SF72">
    <property type="entry name" value="OSMOSENSING HISTIDINE PROTEIN KINASE SLN1"/>
    <property type="match status" value="1"/>
</dbReference>
<dbReference type="eggNOG" id="COG5002">
    <property type="taxonomic scope" value="Bacteria"/>
</dbReference>
<dbReference type="PROSITE" id="PS50112">
    <property type="entry name" value="PAS"/>
    <property type="match status" value="3"/>
</dbReference>
<dbReference type="Pfam" id="PF08447">
    <property type="entry name" value="PAS_3"/>
    <property type="match status" value="3"/>
</dbReference>
<dbReference type="PROSITE" id="PS50113">
    <property type="entry name" value="PAC"/>
    <property type="match status" value="2"/>
</dbReference>
<feature type="modified residue" description="4-aspartylphosphate" evidence="6">
    <location>
        <position position="1017"/>
    </location>
</feature>
<dbReference type="Pfam" id="PF02518">
    <property type="entry name" value="HATPase_c"/>
    <property type="match status" value="1"/>
</dbReference>
<name>B4D4Q8_9BACT</name>
<evidence type="ECO:0000259" key="8">
    <source>
        <dbReference type="PROSITE" id="PS50109"/>
    </source>
</evidence>
<dbReference type="InterPro" id="IPR001610">
    <property type="entry name" value="PAC"/>
</dbReference>
<dbReference type="SMART" id="SM00387">
    <property type="entry name" value="HATPase_c"/>
    <property type="match status" value="1"/>
</dbReference>
<dbReference type="SUPFAM" id="SSF55781">
    <property type="entry name" value="GAF domain-like"/>
    <property type="match status" value="1"/>
</dbReference>
<dbReference type="GO" id="GO:0000155">
    <property type="term" value="F:phosphorelay sensor kinase activity"/>
    <property type="evidence" value="ECO:0007669"/>
    <property type="project" value="InterPro"/>
</dbReference>
<dbReference type="InterPro" id="IPR036890">
    <property type="entry name" value="HATPase_C_sf"/>
</dbReference>
<dbReference type="SMART" id="SM00086">
    <property type="entry name" value="PAC"/>
    <property type="match status" value="4"/>
</dbReference>
<dbReference type="STRING" id="497964.CfE428DRAFT_3896"/>
<dbReference type="EMBL" id="ABVL01000012">
    <property type="protein sequence ID" value="EDY18511.1"/>
    <property type="molecule type" value="Genomic_DNA"/>
</dbReference>
<feature type="domain" description="PAS" evidence="10">
    <location>
        <begin position="253"/>
        <end position="324"/>
    </location>
</feature>
<feature type="domain" description="Histidine kinase" evidence="8">
    <location>
        <begin position="717"/>
        <end position="935"/>
    </location>
</feature>
<evidence type="ECO:0000256" key="6">
    <source>
        <dbReference type="PROSITE-ProRule" id="PRU00169"/>
    </source>
</evidence>
<comment type="catalytic activity">
    <reaction evidence="1">
        <text>ATP + protein L-histidine = ADP + protein N-phospho-L-histidine.</text>
        <dbReference type="EC" id="2.7.13.3"/>
    </reaction>
</comment>
<dbReference type="InterPro" id="IPR003018">
    <property type="entry name" value="GAF"/>
</dbReference>